<proteinExistence type="predicted"/>
<reference evidence="1" key="1">
    <citation type="submission" date="2023-04" db="EMBL/GenBank/DDBJ databases">
        <title>Draft Genome sequencing of Naganishia species isolated from polar environments using Oxford Nanopore Technology.</title>
        <authorList>
            <person name="Leo P."/>
            <person name="Venkateswaran K."/>
        </authorList>
    </citation>
    <scope>NUCLEOTIDE SEQUENCE</scope>
    <source>
        <strain evidence="1">MNA-CCFEE 5423</strain>
    </source>
</reference>
<keyword evidence="2" id="KW-1185">Reference proteome</keyword>
<sequence length="480" mass="52677">MLLPLILITTLITSARAWGAAGHEIVATIAEAHLHPATKQHLCGILPPQAQCHLASVAAWADAVRGRYRETGPMHYVNRYEFEGLSLLETAVAARFNAFTKRPARISSPWSEREPEQGGDDAGIRTEDEAGIPSDRKAAAKRDEMVAAFIFRSALRKCNGTTESAFSARLRMMSVTVIPVRPVDDVPGEHCMFGEHGWMNDRVNVITAIGNTTKILMDPHKTLHSVWDSGIITKNIRELSNYTAPTSKYAYPSLPASGSHTDLLRPLSLRPLSKQLESALLGATFDPYVRFIVTEGIRQWWRNASTSEWLECPPGGDPYPHNPSRGSSSKTRSWVNAGWLGSVPASVNNFVVGLATASGWLHEDQVVEIEGFDTQTSALAQLAQQSGLSAASSDDHANFPACPYTWAKPLHTINCAYAWPQGWDPRSPVVELDTPEYLGKIGDDKVVEMLLAKAGIRLAAILNSIFLEDEMDVARAPWFE</sequence>
<gene>
    <name evidence="1" type="ORF">QFC21_002203</name>
</gene>
<evidence type="ECO:0000313" key="1">
    <source>
        <dbReference type="EMBL" id="KAJ9103743.1"/>
    </source>
</evidence>
<name>A0ACC2VX63_9TREE</name>
<accession>A0ACC2VX63</accession>
<comment type="caution">
    <text evidence="1">The sequence shown here is derived from an EMBL/GenBank/DDBJ whole genome shotgun (WGS) entry which is preliminary data.</text>
</comment>
<dbReference type="EMBL" id="JASBWT010000006">
    <property type="protein sequence ID" value="KAJ9103743.1"/>
    <property type="molecule type" value="Genomic_DNA"/>
</dbReference>
<evidence type="ECO:0000313" key="2">
    <source>
        <dbReference type="Proteomes" id="UP001227268"/>
    </source>
</evidence>
<protein>
    <submittedName>
        <fullName evidence="1">Uncharacterized protein</fullName>
    </submittedName>
</protein>
<organism evidence="1 2">
    <name type="scientific">Naganishia friedmannii</name>
    <dbReference type="NCBI Taxonomy" id="89922"/>
    <lineage>
        <taxon>Eukaryota</taxon>
        <taxon>Fungi</taxon>
        <taxon>Dikarya</taxon>
        <taxon>Basidiomycota</taxon>
        <taxon>Agaricomycotina</taxon>
        <taxon>Tremellomycetes</taxon>
        <taxon>Filobasidiales</taxon>
        <taxon>Filobasidiaceae</taxon>
        <taxon>Naganishia</taxon>
    </lineage>
</organism>
<dbReference type="Proteomes" id="UP001227268">
    <property type="component" value="Unassembled WGS sequence"/>
</dbReference>